<comment type="caution">
    <text evidence="1">The sequence shown here is derived from an EMBL/GenBank/DDBJ whole genome shotgun (WGS) entry which is preliminary data.</text>
</comment>
<dbReference type="Proteomes" id="UP000235733">
    <property type="component" value="Unassembled WGS sequence"/>
</dbReference>
<reference evidence="1 2" key="1">
    <citation type="submission" date="2017-09" db="EMBL/GenBank/DDBJ databases">
        <title>Bacterial strain isolated from the female urinary microbiota.</title>
        <authorList>
            <person name="Thomas-White K."/>
            <person name="Kumar N."/>
            <person name="Forster S."/>
            <person name="Putonti C."/>
            <person name="Lawley T."/>
            <person name="Wolfe A.J."/>
        </authorList>
    </citation>
    <scope>NUCLEOTIDE SEQUENCE [LARGE SCALE GENOMIC DNA]</scope>
    <source>
        <strain evidence="1 2">UMB0249</strain>
    </source>
</reference>
<dbReference type="AlphaFoldDB" id="A0A2N6TP37"/>
<evidence type="ECO:0000313" key="2">
    <source>
        <dbReference type="Proteomes" id="UP000235733"/>
    </source>
</evidence>
<evidence type="ECO:0000313" key="1">
    <source>
        <dbReference type="EMBL" id="PMC71072.1"/>
    </source>
</evidence>
<protein>
    <submittedName>
        <fullName evidence="1">Uncharacterized protein</fullName>
    </submittedName>
</protein>
<accession>A0A2N6TP37</accession>
<sequence length="73" mass="9058">MENKEDFEFGYKNMVDIPDRYDLKFCEMNILYDLKDIWKIMYHTYRLGFNRGIRYQSKKQKKHLKKLVSDQAK</sequence>
<gene>
    <name evidence="1" type="ORF">CJ209_01835</name>
</gene>
<organism evidence="1 2">
    <name type="scientific">Fusobacterium nucleatum</name>
    <dbReference type="NCBI Taxonomy" id="851"/>
    <lineage>
        <taxon>Bacteria</taxon>
        <taxon>Fusobacteriati</taxon>
        <taxon>Fusobacteriota</taxon>
        <taxon>Fusobacteriia</taxon>
        <taxon>Fusobacteriales</taxon>
        <taxon>Fusobacteriaceae</taxon>
        <taxon>Fusobacterium</taxon>
    </lineage>
</organism>
<name>A0A2N6TP37_FUSNU</name>
<dbReference type="EMBL" id="PNHC01000001">
    <property type="protein sequence ID" value="PMC71072.1"/>
    <property type="molecule type" value="Genomic_DNA"/>
</dbReference>
<dbReference type="RefSeq" id="WP_158391604.1">
    <property type="nucleotide sequence ID" value="NZ_PNHC01000001.1"/>
</dbReference>
<proteinExistence type="predicted"/>